<evidence type="ECO:0000313" key="7">
    <source>
        <dbReference type="Proteomes" id="UP000188533"/>
    </source>
</evidence>
<evidence type="ECO:0000256" key="2">
    <source>
        <dbReference type="ARBA" id="ARBA00022790"/>
    </source>
</evidence>
<dbReference type="InterPro" id="IPR036770">
    <property type="entry name" value="Ankyrin_rpt-contain_sf"/>
</dbReference>
<dbReference type="Proteomes" id="UP000188533">
    <property type="component" value="Unassembled WGS sequence"/>
</dbReference>
<dbReference type="PROSITE" id="PS50011">
    <property type="entry name" value="PROTEIN_KINASE_DOM"/>
    <property type="match status" value="1"/>
</dbReference>
<dbReference type="GO" id="GO:0004672">
    <property type="term" value="F:protein kinase activity"/>
    <property type="evidence" value="ECO:0007669"/>
    <property type="project" value="InterPro"/>
</dbReference>
<dbReference type="GO" id="GO:0008180">
    <property type="term" value="C:COP9 signalosome"/>
    <property type="evidence" value="ECO:0007669"/>
    <property type="project" value="UniProtKB-KW"/>
</dbReference>
<comment type="similarity">
    <text evidence="1">Belongs to the CSN7/EIF3M family. CSN7 subfamily.</text>
</comment>
<gene>
    <name evidence="6" type="ORF">LENED_006800</name>
</gene>
<evidence type="ECO:0000256" key="1">
    <source>
        <dbReference type="ARBA" id="ARBA00008482"/>
    </source>
</evidence>
<sequence>MRSNFPALVLEYSDLGTLAQFQSNSIGTLSFDVKKKLCWDVAKGISILHACSVIHGDLKHENVLIYPNRDPHASVKYVAKISEFRGSLMDIGVANSRSPSAPAGPWSAPELYTNAVMPEEMLRLTDVYAFGLLVWRTIMNGKNPYQLSQSNAEPMSESQIFELKRSNELLAIAKESILHCEPSPNSVEIPHCVFENTIQSNPSSRNLVRAIAALQVNNASEIEDLLQKGAKKNEEYEEYLANKVPGTHGVTLDSLGVYLAASNANTGDYDYQSAGRGFRTIRPPPLGKFVFEPSRLKTVLDWERQTIILRELEAVASGEPKSSNKPATPTQINSAIAAFYAFQCQCYEFGTKLSSAKACHWLKLAASSEECEEANLARAWCWRFHITYNVLLDVDPLKLLDWIRWSIINGHRKCITESESLVQLMIPGSESRSFWEQAFINARDILFTGSGGVGMSFFLPLALRRTYHMEDTQALQRDIQEELAFRGVKSIDEIYVNSRGDGLLHMAAGLGRLDTLKYLVETYHLNINKPNTSRQETPLIFACRGGHLACALYLLDLGAAPGGDVHSLERPLWWLSSFGPHEIPTIAARLVQAGESLTSPRYPSFASVRGDLRKKYVLSDYENFLLLPASPLSRAVMMESLPAVIALLALGADPLEGLRENLNPETGLSICPVVVAAVLTLPDILKALLDHVDAGHDKPIRLFSEIEMLEMALDCRVTIGDPTSVDRRASRLGPMYKVALTSTLRMLHEREKLFKEGDKEAKVDSAARASAIMLSRLASLGRFNIIRNLLELGHSAKGYADVFPIVSAVEENLYDFPSQKRKRTLLQIVAERPRHARAGIDIAQALLEKGVPVDFVFSDDSIVSRPAFASAVRRQDFELADLCLNYGANLDLTYVHQAKSPKSTVFGEMARYPTERNLVSLEYLLRQEKLPSFTVVPTTGETVLHRLLLFWATTHQQRRILEQMIRRVLKNDIHSSENILKKEAIGIPFDVALSGNIEVFTALLDCVPSLSQNPILYFEYGGIKLVMLLRAIIAKFPQLPERISIMNTMLGISHTPTHNMDLGSNFVAKLEPYLLMGKSMKGAAAAKLIQDATSAPGVFVFGELFELPGIRDLEKNEQHSKSYKLLQLFAYKTYWDYLENRDQLPALNEAQTIKLKHLSIVSMATERRILPYPQLMSSLAMSTIRDLEDLIIDAIYLDILRGKLDQKESQLEVEYTMGRDLEPGKVEAMLNALRDWASTTSAVLATLDSQISTTSAQTDFDQKQKEDYEAHVQQIIKEVNDKKESNSSYPLSSGTRRLQGQNTTGSGDRMDEKTARLHKQRRSLQGSATDSSGVIISTMLRYTSAS</sequence>
<dbReference type="InterPro" id="IPR002110">
    <property type="entry name" value="Ankyrin_rpt"/>
</dbReference>
<dbReference type="GO" id="GO:0005524">
    <property type="term" value="F:ATP binding"/>
    <property type="evidence" value="ECO:0007669"/>
    <property type="project" value="InterPro"/>
</dbReference>
<dbReference type="Pfam" id="PF07714">
    <property type="entry name" value="PK_Tyr_Ser-Thr"/>
    <property type="match status" value="1"/>
</dbReference>
<dbReference type="SUPFAM" id="SSF56112">
    <property type="entry name" value="Protein kinase-like (PK-like)"/>
    <property type="match status" value="1"/>
</dbReference>
<dbReference type="InterPro" id="IPR001245">
    <property type="entry name" value="Ser-Thr/Tyr_kinase_cat_dom"/>
</dbReference>
<evidence type="ECO:0000259" key="4">
    <source>
        <dbReference type="PROSITE" id="PS50011"/>
    </source>
</evidence>
<organism evidence="6 7">
    <name type="scientific">Lentinula edodes</name>
    <name type="common">Shiitake mushroom</name>
    <name type="synonym">Lentinus edodes</name>
    <dbReference type="NCBI Taxonomy" id="5353"/>
    <lineage>
        <taxon>Eukaryota</taxon>
        <taxon>Fungi</taxon>
        <taxon>Dikarya</taxon>
        <taxon>Basidiomycota</taxon>
        <taxon>Agaricomycotina</taxon>
        <taxon>Agaricomycetes</taxon>
        <taxon>Agaricomycetidae</taxon>
        <taxon>Agaricales</taxon>
        <taxon>Marasmiineae</taxon>
        <taxon>Omphalotaceae</taxon>
        <taxon>Lentinula</taxon>
    </lineage>
</organism>
<feature type="domain" description="PCI" evidence="5">
    <location>
        <begin position="1058"/>
        <end position="1218"/>
    </location>
</feature>
<reference evidence="6 7" key="2">
    <citation type="submission" date="2017-02" db="EMBL/GenBank/DDBJ databases">
        <title>A genome survey and senescence transcriptome analysis in Lentinula edodes.</title>
        <authorList>
            <person name="Sakamoto Y."/>
            <person name="Nakade K."/>
            <person name="Sato S."/>
            <person name="Yoshida Y."/>
            <person name="Miyazaki K."/>
            <person name="Natsume S."/>
            <person name="Konno N."/>
        </authorList>
    </citation>
    <scope>NUCLEOTIDE SEQUENCE [LARGE SCALE GENOMIC DNA]</scope>
    <source>
        <strain evidence="6 7">NBRC 111202</strain>
    </source>
</reference>
<dbReference type="Gene3D" id="1.10.510.10">
    <property type="entry name" value="Transferase(Phosphotransferase) domain 1"/>
    <property type="match status" value="1"/>
</dbReference>
<keyword evidence="6" id="KW-0418">Kinase</keyword>
<keyword evidence="2" id="KW-0736">Signalosome</keyword>
<dbReference type="Pfam" id="PF22061">
    <property type="entry name" value="CSN7_HB_subdom"/>
    <property type="match status" value="1"/>
</dbReference>
<evidence type="ECO:0000313" key="6">
    <source>
        <dbReference type="EMBL" id="GAW04972.1"/>
    </source>
</evidence>
<comment type="caution">
    <text evidence="6">The sequence shown here is derived from an EMBL/GenBank/DDBJ whole genome shotgun (WGS) entry which is preliminary data.</text>
</comment>
<dbReference type="InterPro" id="IPR000717">
    <property type="entry name" value="PCI_dom"/>
</dbReference>
<dbReference type="PROSITE" id="PS00108">
    <property type="entry name" value="PROTEIN_KINASE_ST"/>
    <property type="match status" value="1"/>
</dbReference>
<feature type="region of interest" description="Disordered" evidence="3">
    <location>
        <begin position="1280"/>
        <end position="1330"/>
    </location>
</feature>
<dbReference type="InterPro" id="IPR011009">
    <property type="entry name" value="Kinase-like_dom_sf"/>
</dbReference>
<dbReference type="PANTHER" id="PTHR15350">
    <property type="entry name" value="COP9 SIGNALOSOME COMPLEX SUBUNIT 7/DENDRITIC CELL PROTEIN GA17"/>
    <property type="match status" value="1"/>
</dbReference>
<dbReference type="SUPFAM" id="SSF48403">
    <property type="entry name" value="Ankyrin repeat"/>
    <property type="match status" value="1"/>
</dbReference>
<dbReference type="PROSITE" id="PS50250">
    <property type="entry name" value="PCI"/>
    <property type="match status" value="1"/>
</dbReference>
<dbReference type="Pfam" id="PF13637">
    <property type="entry name" value="Ank_4"/>
    <property type="match status" value="1"/>
</dbReference>
<dbReference type="PANTHER" id="PTHR15350:SF5">
    <property type="entry name" value="COP9 SIGNALOSOME COMPLEX SUBUNIT 7"/>
    <property type="match status" value="1"/>
</dbReference>
<keyword evidence="6" id="KW-0808">Transferase</keyword>
<dbReference type="SMART" id="SM00088">
    <property type="entry name" value="PINT"/>
    <property type="match status" value="1"/>
</dbReference>
<dbReference type="InterPro" id="IPR008271">
    <property type="entry name" value="Ser/Thr_kinase_AS"/>
</dbReference>
<dbReference type="InterPro" id="IPR045237">
    <property type="entry name" value="COPS7/eIF3m"/>
</dbReference>
<proteinExistence type="inferred from homology"/>
<dbReference type="EMBL" id="BDGU01000218">
    <property type="protein sequence ID" value="GAW04972.1"/>
    <property type="molecule type" value="Genomic_DNA"/>
</dbReference>
<dbReference type="InterPro" id="IPR000719">
    <property type="entry name" value="Prot_kinase_dom"/>
</dbReference>
<dbReference type="STRING" id="5353.A0A1Q3ECS2"/>
<name>A0A1Q3ECS2_LENED</name>
<keyword evidence="7" id="KW-1185">Reference proteome</keyword>
<feature type="compositionally biased region" description="Polar residues" evidence="3">
    <location>
        <begin position="1286"/>
        <end position="1306"/>
    </location>
</feature>
<protein>
    <submittedName>
        <fullName evidence="6">Serine threonine protein kinase</fullName>
    </submittedName>
</protein>
<evidence type="ECO:0000259" key="5">
    <source>
        <dbReference type="PROSITE" id="PS50250"/>
    </source>
</evidence>
<dbReference type="Gene3D" id="1.25.40.20">
    <property type="entry name" value="Ankyrin repeat-containing domain"/>
    <property type="match status" value="2"/>
</dbReference>
<evidence type="ECO:0000256" key="3">
    <source>
        <dbReference type="SAM" id="MobiDB-lite"/>
    </source>
</evidence>
<dbReference type="Pfam" id="PF01399">
    <property type="entry name" value="PCI"/>
    <property type="match status" value="1"/>
</dbReference>
<accession>A0A1Q3ECS2</accession>
<dbReference type="SMART" id="SM00248">
    <property type="entry name" value="ANK"/>
    <property type="match status" value="5"/>
</dbReference>
<reference evidence="6 7" key="1">
    <citation type="submission" date="2016-08" db="EMBL/GenBank/DDBJ databases">
        <authorList>
            <consortium name="Lentinula edodes genome sequencing consortium"/>
            <person name="Sakamoto Y."/>
            <person name="Nakade K."/>
            <person name="Sato S."/>
            <person name="Yoshida Y."/>
            <person name="Miyazaki K."/>
            <person name="Natsume S."/>
            <person name="Konno N."/>
        </authorList>
    </citation>
    <scope>NUCLEOTIDE SEQUENCE [LARGE SCALE GENOMIC DNA]</scope>
    <source>
        <strain evidence="6 7">NBRC 111202</strain>
    </source>
</reference>
<feature type="domain" description="Protein kinase" evidence="4">
    <location>
        <begin position="1"/>
        <end position="240"/>
    </location>
</feature>